<reference evidence="2 3" key="1">
    <citation type="journal article" date="2016" name="Mol. Biol. Evol.">
        <title>Comparative Genomics of Early-Diverging Mushroom-Forming Fungi Provides Insights into the Origins of Lignocellulose Decay Capabilities.</title>
        <authorList>
            <person name="Nagy L.G."/>
            <person name="Riley R."/>
            <person name="Tritt A."/>
            <person name="Adam C."/>
            <person name="Daum C."/>
            <person name="Floudas D."/>
            <person name="Sun H."/>
            <person name="Yadav J.S."/>
            <person name="Pangilinan J."/>
            <person name="Larsson K.H."/>
            <person name="Matsuura K."/>
            <person name="Barry K."/>
            <person name="Labutti K."/>
            <person name="Kuo R."/>
            <person name="Ohm R.A."/>
            <person name="Bhattacharya S.S."/>
            <person name="Shirouzu T."/>
            <person name="Yoshinaga Y."/>
            <person name="Martin F.M."/>
            <person name="Grigoriev I.V."/>
            <person name="Hibbett D.S."/>
        </authorList>
    </citation>
    <scope>NUCLEOTIDE SEQUENCE [LARGE SCALE GENOMIC DNA]</scope>
    <source>
        <strain evidence="2 3">93-53</strain>
    </source>
</reference>
<organism evidence="2 3">
    <name type="scientific">Laetiporus sulphureus 93-53</name>
    <dbReference type="NCBI Taxonomy" id="1314785"/>
    <lineage>
        <taxon>Eukaryota</taxon>
        <taxon>Fungi</taxon>
        <taxon>Dikarya</taxon>
        <taxon>Basidiomycota</taxon>
        <taxon>Agaricomycotina</taxon>
        <taxon>Agaricomycetes</taxon>
        <taxon>Polyporales</taxon>
        <taxon>Laetiporus</taxon>
    </lineage>
</organism>
<dbReference type="InParanoid" id="A0A165D0W5"/>
<dbReference type="Proteomes" id="UP000076871">
    <property type="component" value="Unassembled WGS sequence"/>
</dbReference>
<evidence type="ECO:0008006" key="4">
    <source>
        <dbReference type="Google" id="ProtNLM"/>
    </source>
</evidence>
<name>A0A165D0W5_9APHY</name>
<gene>
    <name evidence="2" type="ORF">LAESUDRAFT_683082</name>
</gene>
<dbReference type="AlphaFoldDB" id="A0A165D0W5"/>
<proteinExistence type="predicted"/>
<sequence>MSANMSPLRHPEFYFEDGNLVILVEGTLFRVFRSSFTRHSAVWRELFLLPEPAECIPEGLSDDSPLFLSGISSVDFERLLWIIYPPRYGVHNAHGIDAWVSILDLAIRWEFADIRALAIRELQSLEMSAVDKIILSRRFDIRDQWAIAAYVALCERPTPLTLEEANRLGIDSAVRIAQLREQLRCRCRSACHEGSGCRSAAHDVFSRRGHPNTSHLRADRVHWEIAKIAIRGDARPSSSSARTTASSKKASRSPRAEGSSPRAAKLVAEAFGLNTA</sequence>
<evidence type="ECO:0000256" key="1">
    <source>
        <dbReference type="SAM" id="MobiDB-lite"/>
    </source>
</evidence>
<feature type="region of interest" description="Disordered" evidence="1">
    <location>
        <begin position="234"/>
        <end position="264"/>
    </location>
</feature>
<evidence type="ECO:0000313" key="3">
    <source>
        <dbReference type="Proteomes" id="UP000076871"/>
    </source>
</evidence>
<dbReference type="STRING" id="1314785.A0A165D0W5"/>
<keyword evidence="3" id="KW-1185">Reference proteome</keyword>
<dbReference type="EMBL" id="KV427640">
    <property type="protein sequence ID" value="KZT03910.1"/>
    <property type="molecule type" value="Genomic_DNA"/>
</dbReference>
<dbReference type="GeneID" id="63822843"/>
<accession>A0A165D0W5</accession>
<protein>
    <recommendedName>
        <fullName evidence="4">BTB domain-containing protein</fullName>
    </recommendedName>
</protein>
<dbReference type="RefSeq" id="XP_040761650.1">
    <property type="nucleotide sequence ID" value="XM_040905814.1"/>
</dbReference>
<dbReference type="OrthoDB" id="2367075at2759"/>
<feature type="compositionally biased region" description="Low complexity" evidence="1">
    <location>
        <begin position="235"/>
        <end position="248"/>
    </location>
</feature>
<evidence type="ECO:0000313" key="2">
    <source>
        <dbReference type="EMBL" id="KZT03910.1"/>
    </source>
</evidence>